<dbReference type="PANTHER" id="PTHR43194:SF2">
    <property type="entry name" value="PEROXISOMAL MEMBRANE PROTEIN LPX1"/>
    <property type="match status" value="1"/>
</dbReference>
<evidence type="ECO:0000313" key="3">
    <source>
        <dbReference type="Proteomes" id="UP000019150"/>
    </source>
</evidence>
<dbReference type="eggNOG" id="COG0596">
    <property type="taxonomic scope" value="Bacteria"/>
</dbReference>
<dbReference type="AlphaFoldDB" id="W5T7K7"/>
<evidence type="ECO:0000313" key="2">
    <source>
        <dbReference type="EMBL" id="AHH15310.1"/>
    </source>
</evidence>
<dbReference type="Proteomes" id="UP000019150">
    <property type="component" value="Chromosome"/>
</dbReference>
<gene>
    <name evidence="2" type="ORF">NONO_c04970</name>
</gene>
<dbReference type="Pfam" id="PF12697">
    <property type="entry name" value="Abhydrolase_6"/>
    <property type="match status" value="1"/>
</dbReference>
<feature type="domain" description="AB hydrolase-1" evidence="1">
    <location>
        <begin position="33"/>
        <end position="277"/>
    </location>
</feature>
<protein>
    <submittedName>
        <fullName evidence="2">Alpha/beta hydrolase family protein</fullName>
    </submittedName>
</protein>
<accession>W5T7K7</accession>
<name>W5T7K7_9NOCA</name>
<organism evidence="2 3">
    <name type="scientific">Nocardia nova SH22a</name>
    <dbReference type="NCBI Taxonomy" id="1415166"/>
    <lineage>
        <taxon>Bacteria</taxon>
        <taxon>Bacillati</taxon>
        <taxon>Actinomycetota</taxon>
        <taxon>Actinomycetes</taxon>
        <taxon>Mycobacteriales</taxon>
        <taxon>Nocardiaceae</taxon>
        <taxon>Nocardia</taxon>
    </lineage>
</organism>
<dbReference type="GO" id="GO:0016787">
    <property type="term" value="F:hydrolase activity"/>
    <property type="evidence" value="ECO:0007669"/>
    <property type="project" value="UniProtKB-KW"/>
</dbReference>
<dbReference type="InterPro" id="IPR000073">
    <property type="entry name" value="AB_hydrolase_1"/>
</dbReference>
<dbReference type="HOGENOM" id="CLU_020336_23_0_11"/>
<proteinExistence type="predicted"/>
<dbReference type="PATRIC" id="fig|1415166.3.peg.505"/>
<dbReference type="RefSeq" id="WP_025346841.1">
    <property type="nucleotide sequence ID" value="NZ_CP006850.1"/>
</dbReference>
<dbReference type="InterPro" id="IPR050228">
    <property type="entry name" value="Carboxylesterase_BioH"/>
</dbReference>
<dbReference type="EMBL" id="CP006850">
    <property type="protein sequence ID" value="AHH15310.1"/>
    <property type="molecule type" value="Genomic_DNA"/>
</dbReference>
<evidence type="ECO:0000259" key="1">
    <source>
        <dbReference type="Pfam" id="PF12697"/>
    </source>
</evidence>
<keyword evidence="3" id="KW-1185">Reference proteome</keyword>
<dbReference type="PRINTS" id="PR00412">
    <property type="entry name" value="EPOXHYDRLASE"/>
</dbReference>
<keyword evidence="2" id="KW-0378">Hydrolase</keyword>
<sequence>MSVAVEGVAGELIAVGRDRIHLCRGGDPGARAVVLIHGFGGSLHWFERVASPLVAAGYQPIRIDLRGHGYTRPVDGRTTVADLGGPAQGRMVADLLDVLDLEDVVVVGHSFGADVALATAHSARVGAVGIIDQAPDYSYAKFPSGNAALANPVLGPVLHRLATPPFVRIGLRYAVAPGFDLCTAFADPDQAVIDYRMMNPAVAQAVVTERRRRLAADPLDAQLARLALPAHVVHGTADRFYDWKPTAQRYRAAGARVDIIEGAGHSPNVERPEQVAELLGEFLRSTAAS</sequence>
<reference evidence="2 3" key="1">
    <citation type="journal article" date="2014" name="Appl. Environ. Microbiol.">
        <title>Insights into the Microbial Degradation of Rubber and Gutta-Percha by Analysis of the Complete Genome of Nocardia nova SH22a.</title>
        <authorList>
            <person name="Luo Q."/>
            <person name="Hiessl S."/>
            <person name="Poehlein A."/>
            <person name="Daniel R."/>
            <person name="Steinbuchel A."/>
        </authorList>
    </citation>
    <scope>NUCLEOTIDE SEQUENCE [LARGE SCALE GENOMIC DNA]</scope>
    <source>
        <strain evidence="2">SH22a</strain>
    </source>
</reference>
<dbReference type="InterPro" id="IPR029058">
    <property type="entry name" value="AB_hydrolase_fold"/>
</dbReference>
<dbReference type="KEGG" id="nno:NONO_c04970"/>
<dbReference type="OrthoDB" id="5495375at2"/>
<dbReference type="SUPFAM" id="SSF53474">
    <property type="entry name" value="alpha/beta-Hydrolases"/>
    <property type="match status" value="1"/>
</dbReference>
<dbReference type="InterPro" id="IPR000639">
    <property type="entry name" value="Epox_hydrolase-like"/>
</dbReference>
<dbReference type="PANTHER" id="PTHR43194">
    <property type="entry name" value="HYDROLASE ALPHA/BETA FOLD FAMILY"/>
    <property type="match status" value="1"/>
</dbReference>
<dbReference type="Gene3D" id="3.40.50.1820">
    <property type="entry name" value="alpha/beta hydrolase"/>
    <property type="match status" value="1"/>
</dbReference>
<dbReference type="STRING" id="1415166.NONO_c04970"/>